<dbReference type="PROSITE" id="PS51257">
    <property type="entry name" value="PROKAR_LIPOPROTEIN"/>
    <property type="match status" value="1"/>
</dbReference>
<dbReference type="SUPFAM" id="SSF48452">
    <property type="entry name" value="TPR-like"/>
    <property type="match status" value="2"/>
</dbReference>
<dbReference type="RefSeq" id="WP_067772691.1">
    <property type="nucleotide sequence ID" value="NZ_LIGX01000002.1"/>
</dbReference>
<gene>
    <name evidence="5" type="ORF">PYTT_0293</name>
</gene>
<evidence type="ECO:0000313" key="6">
    <source>
        <dbReference type="Proteomes" id="UP000176204"/>
    </source>
</evidence>
<dbReference type="Pfam" id="PF13432">
    <property type="entry name" value="TPR_16"/>
    <property type="match status" value="1"/>
</dbReference>
<evidence type="ECO:0000256" key="1">
    <source>
        <dbReference type="ARBA" id="ARBA00022729"/>
    </source>
</evidence>
<dbReference type="Proteomes" id="UP000176204">
    <property type="component" value="Chromosome I"/>
</dbReference>
<keyword evidence="6" id="KW-1185">Reference proteome</keyword>
<feature type="repeat" description="TPR" evidence="2">
    <location>
        <begin position="671"/>
        <end position="704"/>
    </location>
</feature>
<dbReference type="Pfam" id="PF02335">
    <property type="entry name" value="Cytochrom_C552"/>
    <property type="match status" value="1"/>
</dbReference>
<evidence type="ECO:0000259" key="4">
    <source>
        <dbReference type="Pfam" id="PF13435"/>
    </source>
</evidence>
<keyword evidence="1" id="KW-0732">Signal</keyword>
<dbReference type="STRING" id="1679444.PYTT_0293"/>
<dbReference type="Gene3D" id="1.25.10.10">
    <property type="entry name" value="Leucine-rich Repeat Variant"/>
    <property type="match status" value="1"/>
</dbReference>
<dbReference type="InterPro" id="IPR051829">
    <property type="entry name" value="Multiheme_Cytochr_ET"/>
</dbReference>
<protein>
    <submittedName>
        <fullName evidence="5">Multihaem cytochrome</fullName>
    </submittedName>
</protein>
<keyword evidence="2" id="KW-0802">TPR repeat</keyword>
<name>A0A1C7PFC1_9BACT</name>
<feature type="domain" description="Doubled CXXCH motif" evidence="3">
    <location>
        <begin position="320"/>
        <end position="348"/>
    </location>
</feature>
<evidence type="ECO:0000256" key="2">
    <source>
        <dbReference type="PROSITE-ProRule" id="PRU00339"/>
    </source>
</evidence>
<dbReference type="InterPro" id="IPR023155">
    <property type="entry name" value="Cyt_c-552/4"/>
</dbReference>
<sequence length="752" mass="83916">MSKASIAITRLIRGGALVSAVGILSLLTSCSKDGDDSGAAPPKKVFSGISGHWDQSQIPISMQCGACHPDQFRSWAESDHAWAFRSLNPKWDAEAFHGHKLKAHGTTLSFQTDDKQQRSILDIPTGKAWTAKWAVGRTPLVQYIVPAEDKGYHTPSAAWDILKHEWFDMFGNDSRQPGDWGHWTGRGMNWNSQCAWCHMSGFQKNYNLNKHTYHSDWKEPGVSCIQCHGPLLKHPEKGTGCMISTKTKPDAKQIRDNCATCHARRHEFDHDFAIGDKFDDHFLLILPTQPGVFWPNGMQRDEDYCETGLRLSRMGKAGVTCIDCHDPHSGTLKLPQEDNSLCLRCHGNGTKVNGIAAPVIDIAKHTPCPQGSKGARCVECHMPESNYMARDPRRDHSFNSPDPQMSVELGIPNACTMCHRNKTDLQAAEDVRKYYGDKPKMAAYRDRTRAVQMAYDNKPGAREALLKALAKEENGAWKATLLDLLATYPADEAIIRAAKDAASEEEPLARVAAARILGSAGNAAAEPLLHDPIRAVRIQAAWELRDKLDRNTTAFKELEAAAKHQADQPVGAMKLAELARLQGNYDIADSWYRKACEWDATSAAVHRDYAIFLSTCGRTKDALKYMQKATSLDQDDASLWYLLGLGFVETEQNQNALLAFSQAITLDSAYTRARYNRALLHNQMGQWQEALKDLDACLQAEPTQPDFLYVQATIYLEHGDRRKAAAKAREALRTSPQYDRARQMLQYLGERP</sequence>
<dbReference type="Pfam" id="PF09699">
    <property type="entry name" value="Paired_CXXCH_1"/>
    <property type="match status" value="1"/>
</dbReference>
<dbReference type="InterPro" id="IPR010177">
    <property type="entry name" value="Paired_CXXCH_1"/>
</dbReference>
<accession>A0A1C7PFC1</accession>
<dbReference type="Gene3D" id="1.10.1130.10">
    <property type="entry name" value="Flavocytochrome C3, Chain A"/>
    <property type="match status" value="3"/>
</dbReference>
<dbReference type="PANTHER" id="PTHR35038:SF8">
    <property type="entry name" value="C-TYPE POLYHEME CYTOCHROME OMCC"/>
    <property type="match status" value="1"/>
</dbReference>
<dbReference type="InterPro" id="IPR011990">
    <property type="entry name" value="TPR-like_helical_dom_sf"/>
</dbReference>
<dbReference type="InterPro" id="IPR011989">
    <property type="entry name" value="ARM-like"/>
</dbReference>
<dbReference type="PANTHER" id="PTHR35038">
    <property type="entry name" value="DISSIMILATORY SULFITE REDUCTASE SIRA"/>
    <property type="match status" value="1"/>
</dbReference>
<feature type="repeat" description="TPR" evidence="2">
    <location>
        <begin position="637"/>
        <end position="670"/>
    </location>
</feature>
<dbReference type="Pfam" id="PF13181">
    <property type="entry name" value="TPR_8"/>
    <property type="match status" value="1"/>
</dbReference>
<evidence type="ECO:0000259" key="3">
    <source>
        <dbReference type="Pfam" id="PF09699"/>
    </source>
</evidence>
<reference evidence="6" key="1">
    <citation type="submission" date="2016-09" db="EMBL/GenBank/DDBJ databases">
        <authorList>
            <person name="Koehorst J."/>
        </authorList>
    </citation>
    <scope>NUCLEOTIDE SEQUENCE [LARGE SCALE GENOMIC DNA]</scope>
</reference>
<dbReference type="InterPro" id="IPR036280">
    <property type="entry name" value="Multihaem_cyt_sf"/>
</dbReference>
<dbReference type="SMART" id="SM00028">
    <property type="entry name" value="TPR"/>
    <property type="match status" value="5"/>
</dbReference>
<proteinExistence type="predicted"/>
<evidence type="ECO:0000313" key="5">
    <source>
        <dbReference type="EMBL" id="SEH73053.1"/>
    </source>
</evidence>
<dbReference type="InterPro" id="IPR003321">
    <property type="entry name" value="Cyt_c552"/>
</dbReference>
<dbReference type="KEGG" id="agl:PYTT_0293"/>
<feature type="domain" description="Cytochrome c-552/4" evidence="4">
    <location>
        <begin position="190"/>
        <end position="229"/>
    </location>
</feature>
<feature type="domain" description="Cytochrome c-552/4" evidence="4">
    <location>
        <begin position="63"/>
        <end position="103"/>
    </location>
</feature>
<dbReference type="PROSITE" id="PS50005">
    <property type="entry name" value="TPR"/>
    <property type="match status" value="2"/>
</dbReference>
<dbReference type="InterPro" id="IPR019734">
    <property type="entry name" value="TPR_rpt"/>
</dbReference>
<dbReference type="SUPFAM" id="SSF48695">
    <property type="entry name" value="Multiheme cytochromes"/>
    <property type="match status" value="1"/>
</dbReference>
<dbReference type="Pfam" id="PF13435">
    <property type="entry name" value="Cytochrome_C554"/>
    <property type="match status" value="2"/>
</dbReference>
<dbReference type="GO" id="GO:0042279">
    <property type="term" value="F:nitrite reductase (cytochrome, ammonia-forming) activity"/>
    <property type="evidence" value="ECO:0007669"/>
    <property type="project" value="InterPro"/>
</dbReference>
<organism evidence="5 6">
    <name type="scientific">Akkermansia glycaniphila</name>
    <dbReference type="NCBI Taxonomy" id="1679444"/>
    <lineage>
        <taxon>Bacteria</taxon>
        <taxon>Pseudomonadati</taxon>
        <taxon>Verrucomicrobiota</taxon>
        <taxon>Verrucomicrobiia</taxon>
        <taxon>Verrucomicrobiales</taxon>
        <taxon>Akkermansiaceae</taxon>
        <taxon>Akkermansia</taxon>
    </lineage>
</organism>
<dbReference type="Gene3D" id="1.25.40.10">
    <property type="entry name" value="Tetratricopeptide repeat domain"/>
    <property type="match status" value="1"/>
</dbReference>
<dbReference type="GO" id="GO:0042597">
    <property type="term" value="C:periplasmic space"/>
    <property type="evidence" value="ECO:0007669"/>
    <property type="project" value="InterPro"/>
</dbReference>
<dbReference type="AlphaFoldDB" id="A0A1C7PFC1"/>
<dbReference type="EMBL" id="LT629973">
    <property type="protein sequence ID" value="SEH73053.1"/>
    <property type="molecule type" value="Genomic_DNA"/>
</dbReference>